<accession>A0A840DF85</accession>
<protein>
    <submittedName>
        <fullName evidence="2">Uncharacterized protein</fullName>
    </submittedName>
</protein>
<organism evidence="2 3">
    <name type="scientific">Canibacter oris</name>
    <dbReference type="NCBI Taxonomy" id="1365628"/>
    <lineage>
        <taxon>Bacteria</taxon>
        <taxon>Bacillati</taxon>
        <taxon>Actinomycetota</taxon>
        <taxon>Actinomycetes</taxon>
        <taxon>Micrococcales</taxon>
        <taxon>Microbacteriaceae</taxon>
        <taxon>Canibacter</taxon>
    </lineage>
</organism>
<proteinExistence type="predicted"/>
<gene>
    <name evidence="2" type="ORF">F5897_001048</name>
</gene>
<sequence length="67" mass="7606">MTQPPQDNTAAASAPGKRQPRRAQRLSNAIPESVATPQSLRPQEPRKATREDTVYQRYLRDKPPHWG</sequence>
<name>A0A840DF85_9MICO</name>
<feature type="region of interest" description="Disordered" evidence="1">
    <location>
        <begin position="1"/>
        <end position="67"/>
    </location>
</feature>
<reference evidence="2" key="1">
    <citation type="submission" date="2020-08" db="EMBL/GenBank/DDBJ databases">
        <title>Sequencing the genomes of 1000 actinobacteria strains.</title>
        <authorList>
            <person name="Klenk H.-P."/>
        </authorList>
    </citation>
    <scope>NUCLEOTIDE SEQUENCE [LARGE SCALE GENOMIC DNA]</scope>
    <source>
        <strain evidence="2">DSM 27064</strain>
    </source>
</reference>
<dbReference type="EMBL" id="JACIFD010000009">
    <property type="protein sequence ID" value="MBB4071734.1"/>
    <property type="molecule type" value="Genomic_DNA"/>
</dbReference>
<evidence type="ECO:0000313" key="3">
    <source>
        <dbReference type="Proteomes" id="UP000571183"/>
    </source>
</evidence>
<keyword evidence="3" id="KW-1185">Reference proteome</keyword>
<dbReference type="Proteomes" id="UP000571183">
    <property type="component" value="Unassembled WGS sequence"/>
</dbReference>
<dbReference type="AlphaFoldDB" id="A0A840DF85"/>
<comment type="caution">
    <text evidence="2">The sequence shown here is derived from an EMBL/GenBank/DDBJ whole genome shotgun (WGS) entry which is preliminary data.</text>
</comment>
<evidence type="ECO:0000313" key="2">
    <source>
        <dbReference type="EMBL" id="MBB4071734.1"/>
    </source>
</evidence>
<feature type="compositionally biased region" description="Polar residues" evidence="1">
    <location>
        <begin position="1"/>
        <end position="11"/>
    </location>
</feature>
<evidence type="ECO:0000256" key="1">
    <source>
        <dbReference type="SAM" id="MobiDB-lite"/>
    </source>
</evidence>
<feature type="compositionally biased region" description="Basic and acidic residues" evidence="1">
    <location>
        <begin position="43"/>
        <end position="67"/>
    </location>
</feature>